<evidence type="ECO:0000256" key="2">
    <source>
        <dbReference type="ARBA" id="ARBA00022670"/>
    </source>
</evidence>
<accession>A0ABD0Z4P2</accession>
<evidence type="ECO:0000259" key="11">
    <source>
        <dbReference type="PROSITE" id="PS50994"/>
    </source>
</evidence>
<evidence type="ECO:0000256" key="9">
    <source>
        <dbReference type="SAM" id="MobiDB-lite"/>
    </source>
</evidence>
<dbReference type="PROSITE" id="PS50878">
    <property type="entry name" value="RT_POL"/>
    <property type="match status" value="1"/>
</dbReference>
<name>A0ABD0Z4P2_9HEMI</name>
<dbReference type="Gene3D" id="3.30.70.270">
    <property type="match status" value="1"/>
</dbReference>
<dbReference type="InterPro" id="IPR036397">
    <property type="entry name" value="RNaseH_sf"/>
</dbReference>
<dbReference type="Proteomes" id="UP001558652">
    <property type="component" value="Unassembled WGS sequence"/>
</dbReference>
<feature type="compositionally biased region" description="Polar residues" evidence="9">
    <location>
        <begin position="838"/>
        <end position="854"/>
    </location>
</feature>
<dbReference type="SUPFAM" id="SSF56672">
    <property type="entry name" value="DNA/RNA polymerases"/>
    <property type="match status" value="1"/>
</dbReference>
<keyword evidence="5" id="KW-0540">Nuclease</keyword>
<dbReference type="InterPro" id="IPR041588">
    <property type="entry name" value="Integrase_H2C2"/>
</dbReference>
<feature type="domain" description="Integrase catalytic" evidence="11">
    <location>
        <begin position="581"/>
        <end position="733"/>
    </location>
</feature>
<dbReference type="Gene3D" id="3.10.10.10">
    <property type="entry name" value="HIV Type 1 Reverse Transcriptase, subunit A, domain 1"/>
    <property type="match status" value="1"/>
</dbReference>
<dbReference type="Gene3D" id="3.10.20.370">
    <property type="match status" value="1"/>
</dbReference>
<dbReference type="Pfam" id="PF17921">
    <property type="entry name" value="Integrase_H2C2"/>
    <property type="match status" value="1"/>
</dbReference>
<dbReference type="Pfam" id="PF17917">
    <property type="entry name" value="RT_RNaseH"/>
    <property type="match status" value="1"/>
</dbReference>
<dbReference type="InterPro" id="IPR012337">
    <property type="entry name" value="RNaseH-like_sf"/>
</dbReference>
<dbReference type="InterPro" id="IPR043502">
    <property type="entry name" value="DNA/RNA_pol_sf"/>
</dbReference>
<evidence type="ECO:0000256" key="5">
    <source>
        <dbReference type="ARBA" id="ARBA00022722"/>
    </source>
</evidence>
<dbReference type="PANTHER" id="PTHR37984">
    <property type="entry name" value="PROTEIN CBG26694"/>
    <property type="match status" value="1"/>
</dbReference>
<proteinExistence type="predicted"/>
<dbReference type="FunFam" id="3.10.20.370:FF:000001">
    <property type="entry name" value="Retrovirus-related Pol polyprotein from transposon 17.6-like protein"/>
    <property type="match status" value="1"/>
</dbReference>
<dbReference type="GO" id="GO:0006508">
    <property type="term" value="P:proteolysis"/>
    <property type="evidence" value="ECO:0007669"/>
    <property type="project" value="UniProtKB-KW"/>
</dbReference>
<dbReference type="InterPro" id="IPR000477">
    <property type="entry name" value="RT_dom"/>
</dbReference>
<dbReference type="SUPFAM" id="SSF53098">
    <property type="entry name" value="Ribonuclease H-like"/>
    <property type="match status" value="1"/>
</dbReference>
<dbReference type="GO" id="GO:0042575">
    <property type="term" value="C:DNA polymerase complex"/>
    <property type="evidence" value="ECO:0007669"/>
    <property type="project" value="UniProtKB-ARBA"/>
</dbReference>
<dbReference type="Pfam" id="PF00078">
    <property type="entry name" value="RVT_1"/>
    <property type="match status" value="1"/>
</dbReference>
<comment type="caution">
    <text evidence="12">The sequence shown here is derived from an EMBL/GenBank/DDBJ whole genome shotgun (WGS) entry which is preliminary data.</text>
</comment>
<evidence type="ECO:0000256" key="8">
    <source>
        <dbReference type="ARBA" id="ARBA00022918"/>
    </source>
</evidence>
<evidence type="ECO:0000259" key="10">
    <source>
        <dbReference type="PROSITE" id="PS50878"/>
    </source>
</evidence>
<gene>
    <name evidence="12" type="ORF">AAG570_013302</name>
</gene>
<sequence length="854" mass="97359">MASKTGEIPIPSRGQGNVENYVGAAVVREQGLITRANVHEHFGEVFHQEGEFLSATGRVRHEIVIPDDRVVYVKPRRYPQALTEVLEKEVRDLLAQGIIRKSVSPYCSPLWVVPKTPDAQGNPRYRVVVDFKVLNKYTRPEKYPLPRLEEMLDRMSGASVFSLLDLKAGYHQIRMHEADCEKTAFQFGRGKYEFTRMPFGLRNAPTTFQRLMDEFLEGLNEDAIQIYMDDIIVFSRSEQEHGRHLGQLLQRLKEFGLKASYEKSSFFNESVKFMGHVLSREGIRPDPGKVEAIRELQEPVDVKGVRSIMGLVGYYRRFLPSLADRMEGWNSLTKKGAKFVITEDFPNFSLPFVITTDASQVAVGAVLSQVDSGGDRPVAYASKKLTPAESRYSAIERELLGVVWAVEHFRPYVWGRQFQIKTDHKPLVWVEGLKETSARITRWKERLASYTFQITHTKGRDNVVADCLSRMVNAIDSPSPTLDIHEEVTSGIIARGSTLRGVTHRLTTVEDPTEQDQLIKDYHVGKTNHRGIRETVAHLRRRYYWMGMERTVTAQLALCVVCARAKYVRLPEEPPQMVTPTPKKPLEVVEADVVFLDGTIRLTMIDRLTRFPACYPLAAKTGEQVREALLLFLATVGTPGTLVLDQGREFRNWIVRGFLEEIRIRVHWTTPGHPRSHGMVERLHSTLLEHLHLLRIGRGIVGDEAWARALLAYNNSVHSATGRTPLELMRSWQQSDPPVSADERRKSDRVDRANEKATDRWDRVRVGDQVFLRNWYRRRKSDPRFVGPYVAASKLRRYRIRVRDSATGRTRVVHVRETRPPSAKLRVPCGDPAIGRSASDSEVTVTLESSGEIR</sequence>
<evidence type="ECO:0000256" key="6">
    <source>
        <dbReference type="ARBA" id="ARBA00022759"/>
    </source>
</evidence>
<dbReference type="PANTHER" id="PTHR37984:SF5">
    <property type="entry name" value="PROTEIN NYNRIN-LIKE"/>
    <property type="match status" value="1"/>
</dbReference>
<dbReference type="InterPro" id="IPR043128">
    <property type="entry name" value="Rev_trsase/Diguanyl_cyclase"/>
</dbReference>
<dbReference type="GO" id="GO:0008233">
    <property type="term" value="F:peptidase activity"/>
    <property type="evidence" value="ECO:0007669"/>
    <property type="project" value="UniProtKB-KW"/>
</dbReference>
<dbReference type="GO" id="GO:0004519">
    <property type="term" value="F:endonuclease activity"/>
    <property type="evidence" value="ECO:0007669"/>
    <property type="project" value="UniProtKB-KW"/>
</dbReference>
<keyword evidence="8" id="KW-0695">RNA-directed DNA polymerase</keyword>
<dbReference type="InterPro" id="IPR050951">
    <property type="entry name" value="Retrovirus_Pol_polyprotein"/>
</dbReference>
<dbReference type="EC" id="2.7.7.49" evidence="1"/>
<protein>
    <recommendedName>
        <fullName evidence="1">RNA-directed DNA polymerase</fullName>
        <ecNumber evidence="1">2.7.7.49</ecNumber>
    </recommendedName>
</protein>
<dbReference type="EMBL" id="JBFDAA010000008">
    <property type="protein sequence ID" value="KAL1130364.1"/>
    <property type="molecule type" value="Genomic_DNA"/>
</dbReference>
<dbReference type="Gene3D" id="1.10.340.70">
    <property type="match status" value="1"/>
</dbReference>
<dbReference type="FunFam" id="3.10.10.10:FF:000007">
    <property type="entry name" value="Retrovirus-related Pol polyprotein from transposon 17.6-like Protein"/>
    <property type="match status" value="1"/>
</dbReference>
<keyword evidence="6" id="KW-0255">Endonuclease</keyword>
<organism evidence="12 13">
    <name type="scientific">Ranatra chinensis</name>
    <dbReference type="NCBI Taxonomy" id="642074"/>
    <lineage>
        <taxon>Eukaryota</taxon>
        <taxon>Metazoa</taxon>
        <taxon>Ecdysozoa</taxon>
        <taxon>Arthropoda</taxon>
        <taxon>Hexapoda</taxon>
        <taxon>Insecta</taxon>
        <taxon>Pterygota</taxon>
        <taxon>Neoptera</taxon>
        <taxon>Paraneoptera</taxon>
        <taxon>Hemiptera</taxon>
        <taxon>Heteroptera</taxon>
        <taxon>Panheteroptera</taxon>
        <taxon>Nepomorpha</taxon>
        <taxon>Nepidae</taxon>
        <taxon>Ranatrinae</taxon>
        <taxon>Ranatra</taxon>
    </lineage>
</organism>
<feature type="region of interest" description="Disordered" evidence="9">
    <location>
        <begin position="732"/>
        <end position="756"/>
    </location>
</feature>
<keyword evidence="13" id="KW-1185">Reference proteome</keyword>
<evidence type="ECO:0000256" key="4">
    <source>
        <dbReference type="ARBA" id="ARBA00022695"/>
    </source>
</evidence>
<reference evidence="12 13" key="1">
    <citation type="submission" date="2024-07" db="EMBL/GenBank/DDBJ databases">
        <title>Chromosome-level genome assembly of the water stick insect Ranatra chinensis (Heteroptera: Nepidae).</title>
        <authorList>
            <person name="Liu X."/>
        </authorList>
    </citation>
    <scope>NUCLEOTIDE SEQUENCE [LARGE SCALE GENOMIC DNA]</scope>
    <source>
        <strain evidence="12">Cailab_2021Rc</strain>
        <tissue evidence="12">Muscle</tissue>
    </source>
</reference>
<evidence type="ECO:0000256" key="1">
    <source>
        <dbReference type="ARBA" id="ARBA00012493"/>
    </source>
</evidence>
<feature type="region of interest" description="Disordered" evidence="9">
    <location>
        <begin position="829"/>
        <end position="854"/>
    </location>
</feature>
<feature type="domain" description="Reverse transcriptase" evidence="10">
    <location>
        <begin position="94"/>
        <end position="278"/>
    </location>
</feature>
<dbReference type="GO" id="GO:0003964">
    <property type="term" value="F:RNA-directed DNA polymerase activity"/>
    <property type="evidence" value="ECO:0007669"/>
    <property type="project" value="UniProtKB-KW"/>
</dbReference>
<keyword evidence="2" id="KW-0645">Protease</keyword>
<evidence type="ECO:0000313" key="13">
    <source>
        <dbReference type="Proteomes" id="UP001558652"/>
    </source>
</evidence>
<dbReference type="AlphaFoldDB" id="A0ABD0Z4P2"/>
<evidence type="ECO:0000313" key="12">
    <source>
        <dbReference type="EMBL" id="KAL1130364.1"/>
    </source>
</evidence>
<evidence type="ECO:0000256" key="7">
    <source>
        <dbReference type="ARBA" id="ARBA00022801"/>
    </source>
</evidence>
<keyword evidence="4" id="KW-0548">Nucleotidyltransferase</keyword>
<dbReference type="PROSITE" id="PS50994">
    <property type="entry name" value="INTEGRASE"/>
    <property type="match status" value="1"/>
</dbReference>
<dbReference type="CDD" id="cd01647">
    <property type="entry name" value="RT_LTR"/>
    <property type="match status" value="1"/>
</dbReference>
<dbReference type="Gene3D" id="3.30.420.10">
    <property type="entry name" value="Ribonuclease H-like superfamily/Ribonuclease H"/>
    <property type="match status" value="1"/>
</dbReference>
<dbReference type="InterPro" id="IPR041373">
    <property type="entry name" value="RT_RNaseH"/>
</dbReference>
<dbReference type="InterPro" id="IPR001584">
    <property type="entry name" value="Integrase_cat-core"/>
</dbReference>
<dbReference type="Pfam" id="PF00665">
    <property type="entry name" value="rve"/>
    <property type="match status" value="1"/>
</dbReference>
<keyword evidence="3" id="KW-0808">Transferase</keyword>
<keyword evidence="7" id="KW-0378">Hydrolase</keyword>
<evidence type="ECO:0000256" key="3">
    <source>
        <dbReference type="ARBA" id="ARBA00022679"/>
    </source>
</evidence>
<feature type="compositionally biased region" description="Basic and acidic residues" evidence="9">
    <location>
        <begin position="741"/>
        <end position="756"/>
    </location>
</feature>
<dbReference type="CDD" id="cd09274">
    <property type="entry name" value="RNase_HI_RT_Ty3"/>
    <property type="match status" value="1"/>
</dbReference>